<keyword evidence="4 7" id="KW-0472">Membrane</keyword>
<evidence type="ECO:0000256" key="2">
    <source>
        <dbReference type="ARBA" id="ARBA00022692"/>
    </source>
</evidence>
<dbReference type="EMBL" id="CADEPI010000328">
    <property type="protein sequence ID" value="CAB3383870.1"/>
    <property type="molecule type" value="Genomic_DNA"/>
</dbReference>
<dbReference type="OrthoDB" id="200954at2759"/>
<evidence type="ECO:0008006" key="10">
    <source>
        <dbReference type="Google" id="ProtNLM"/>
    </source>
</evidence>
<keyword evidence="6" id="KW-0175">Coiled coil</keyword>
<evidence type="ECO:0000256" key="4">
    <source>
        <dbReference type="ARBA" id="ARBA00023136"/>
    </source>
</evidence>
<gene>
    <name evidence="8" type="ORF">CLODIP_2_CD12261</name>
</gene>
<feature type="transmembrane region" description="Helical" evidence="7">
    <location>
        <begin position="316"/>
        <end position="333"/>
    </location>
</feature>
<evidence type="ECO:0000256" key="5">
    <source>
        <dbReference type="ARBA" id="ARBA00038485"/>
    </source>
</evidence>
<evidence type="ECO:0000256" key="7">
    <source>
        <dbReference type="SAM" id="Phobius"/>
    </source>
</evidence>
<sequence>MWIEVLQSQQLFCSLFGALLVGVCGVLPLLVIPIQEGANLKHGAAARTLRILLSFAVGGLLGDVFFHLLPEAWTSEQIAYLAKNPGESIHPKSSMSTGMWVLAGILSFTVLEMALPDNEDNQEEQEHVEKQKLKEKKCEERNGNYISSMAVLSEKHLTEVNNYKNNNNNKSDLQNNVNKAHEKRVQVSGYLNLLANSIDNFMHGLAIGGGFLVSLKMGLLTTLAILVHEVPHEIGDFAILLRSGFSRWEAARAQLCTACSGLLGAAAANIFSMATFADRTSWVVPFTAGGFLHIAMVTVLPELIAERDKWESAKQMASLVSGVALIALLTYTFD</sequence>
<feature type="transmembrane region" description="Helical" evidence="7">
    <location>
        <begin position="51"/>
        <end position="69"/>
    </location>
</feature>
<keyword evidence="3 7" id="KW-1133">Transmembrane helix</keyword>
<evidence type="ECO:0000256" key="6">
    <source>
        <dbReference type="SAM" id="Coils"/>
    </source>
</evidence>
<keyword evidence="2 7" id="KW-0812">Transmembrane</keyword>
<keyword evidence="9" id="KW-1185">Reference proteome</keyword>
<dbReference type="Proteomes" id="UP000494165">
    <property type="component" value="Unassembled WGS sequence"/>
</dbReference>
<protein>
    <recommendedName>
        <fullName evidence="10">Zinc transporter ZIP13</fullName>
    </recommendedName>
</protein>
<feature type="coiled-coil region" evidence="6">
    <location>
        <begin position="121"/>
        <end position="183"/>
    </location>
</feature>
<dbReference type="AlphaFoldDB" id="A0A8S1DS54"/>
<evidence type="ECO:0000313" key="9">
    <source>
        <dbReference type="Proteomes" id="UP000494165"/>
    </source>
</evidence>
<dbReference type="GO" id="GO:0006882">
    <property type="term" value="P:intracellular zinc ion homeostasis"/>
    <property type="evidence" value="ECO:0007669"/>
    <property type="project" value="TreeGrafter"/>
</dbReference>
<name>A0A8S1DS54_9INSE</name>
<evidence type="ECO:0000256" key="3">
    <source>
        <dbReference type="ARBA" id="ARBA00022989"/>
    </source>
</evidence>
<proteinExistence type="inferred from homology"/>
<feature type="transmembrane region" description="Helical" evidence="7">
    <location>
        <begin position="282"/>
        <end position="304"/>
    </location>
</feature>
<comment type="subcellular location">
    <subcellularLocation>
        <location evidence="1">Membrane</location>
        <topology evidence="1">Multi-pass membrane protein</topology>
    </subcellularLocation>
</comment>
<dbReference type="PANTHER" id="PTHR16950">
    <property type="entry name" value="ZINC TRANSPORTER SLC39A7 HISTIDINE-RICH MEMBRANE PROTEIN KE4"/>
    <property type="match status" value="1"/>
</dbReference>
<evidence type="ECO:0000256" key="1">
    <source>
        <dbReference type="ARBA" id="ARBA00004141"/>
    </source>
</evidence>
<organism evidence="8 9">
    <name type="scientific">Cloeon dipterum</name>
    <dbReference type="NCBI Taxonomy" id="197152"/>
    <lineage>
        <taxon>Eukaryota</taxon>
        <taxon>Metazoa</taxon>
        <taxon>Ecdysozoa</taxon>
        <taxon>Arthropoda</taxon>
        <taxon>Hexapoda</taxon>
        <taxon>Insecta</taxon>
        <taxon>Pterygota</taxon>
        <taxon>Palaeoptera</taxon>
        <taxon>Ephemeroptera</taxon>
        <taxon>Pisciforma</taxon>
        <taxon>Baetidae</taxon>
        <taxon>Cloeon</taxon>
    </lineage>
</organism>
<dbReference type="GO" id="GO:0016020">
    <property type="term" value="C:membrane"/>
    <property type="evidence" value="ECO:0007669"/>
    <property type="project" value="UniProtKB-SubCell"/>
</dbReference>
<accession>A0A8S1DS54</accession>
<feature type="transmembrane region" description="Helical" evidence="7">
    <location>
        <begin position="12"/>
        <end position="31"/>
    </location>
</feature>
<comment type="similarity">
    <text evidence="5">Belongs to the ZIP transporter (TC 2.A.5) family. KE4/Catsup subfamily.</text>
</comment>
<feature type="transmembrane region" description="Helical" evidence="7">
    <location>
        <begin position="201"/>
        <end position="227"/>
    </location>
</feature>
<dbReference type="GO" id="GO:0005385">
    <property type="term" value="F:zinc ion transmembrane transporter activity"/>
    <property type="evidence" value="ECO:0007669"/>
    <property type="project" value="TreeGrafter"/>
</dbReference>
<comment type="caution">
    <text evidence="8">The sequence shown here is derived from an EMBL/GenBank/DDBJ whole genome shotgun (WGS) entry which is preliminary data.</text>
</comment>
<dbReference type="InterPro" id="IPR003689">
    <property type="entry name" value="ZIP"/>
</dbReference>
<evidence type="ECO:0000313" key="8">
    <source>
        <dbReference type="EMBL" id="CAB3383870.1"/>
    </source>
</evidence>
<reference evidence="8 9" key="1">
    <citation type="submission" date="2020-04" db="EMBL/GenBank/DDBJ databases">
        <authorList>
            <person name="Alioto T."/>
            <person name="Alioto T."/>
            <person name="Gomez Garrido J."/>
        </authorList>
    </citation>
    <scope>NUCLEOTIDE SEQUENCE [LARGE SCALE GENOMIC DNA]</scope>
</reference>
<dbReference type="PANTHER" id="PTHR16950:SF16">
    <property type="entry name" value="ZINC TRANSPORTER ZIP13"/>
    <property type="match status" value="1"/>
</dbReference>
<dbReference type="Pfam" id="PF02535">
    <property type="entry name" value="Zip"/>
    <property type="match status" value="1"/>
</dbReference>